<organism evidence="7 8">
    <name type="scientific">Alkalilimnicola ehrlichii</name>
    <dbReference type="NCBI Taxonomy" id="351052"/>
    <lineage>
        <taxon>Bacteria</taxon>
        <taxon>Pseudomonadati</taxon>
        <taxon>Pseudomonadota</taxon>
        <taxon>Gammaproteobacteria</taxon>
        <taxon>Chromatiales</taxon>
        <taxon>Ectothiorhodospiraceae</taxon>
        <taxon>Alkalilimnicola</taxon>
    </lineage>
</organism>
<keyword evidence="8" id="KW-1185">Reference proteome</keyword>
<dbReference type="InterPro" id="IPR014718">
    <property type="entry name" value="GH-type_carb-bd"/>
</dbReference>
<dbReference type="GO" id="GO:0030246">
    <property type="term" value="F:carbohydrate binding"/>
    <property type="evidence" value="ECO:0007669"/>
    <property type="project" value="UniProtKB-UniRule"/>
</dbReference>
<dbReference type="GO" id="GO:0005737">
    <property type="term" value="C:cytoplasm"/>
    <property type="evidence" value="ECO:0007669"/>
    <property type="project" value="TreeGrafter"/>
</dbReference>
<dbReference type="InterPro" id="IPR011013">
    <property type="entry name" value="Gal_mutarotase_sf_dom"/>
</dbReference>
<evidence type="ECO:0000256" key="2">
    <source>
        <dbReference type="ARBA" id="ARBA00005866"/>
    </source>
</evidence>
<keyword evidence="3 4" id="KW-0413">Isomerase</keyword>
<evidence type="ECO:0000256" key="5">
    <source>
        <dbReference type="PIRSR" id="PIRSR016020-1"/>
    </source>
</evidence>
<dbReference type="AlphaFoldDB" id="A0A3E0WJZ8"/>
<proteinExistence type="inferred from homology"/>
<comment type="caution">
    <text evidence="7">The sequence shown here is derived from an EMBL/GenBank/DDBJ whole genome shotgun (WGS) entry which is preliminary data.</text>
</comment>
<evidence type="ECO:0000256" key="3">
    <source>
        <dbReference type="ARBA" id="ARBA00023235"/>
    </source>
</evidence>
<dbReference type="InterPro" id="IPR008183">
    <property type="entry name" value="Aldose_1/G6P_1-epimerase"/>
</dbReference>
<dbReference type="InterPro" id="IPR025532">
    <property type="entry name" value="G6P_1-epimerase"/>
</dbReference>
<dbReference type="Proteomes" id="UP000256763">
    <property type="component" value="Unassembled WGS sequence"/>
</dbReference>
<dbReference type="EMBL" id="NFZW01000029">
    <property type="protein sequence ID" value="RFA32407.1"/>
    <property type="molecule type" value="Genomic_DNA"/>
</dbReference>
<dbReference type="GO" id="GO:0047938">
    <property type="term" value="F:glucose-6-phosphate 1-epimerase activity"/>
    <property type="evidence" value="ECO:0007669"/>
    <property type="project" value="UniProtKB-UniRule"/>
</dbReference>
<evidence type="ECO:0000313" key="7">
    <source>
        <dbReference type="EMBL" id="RFA32407.1"/>
    </source>
</evidence>
<feature type="region of interest" description="Disordered" evidence="6">
    <location>
        <begin position="257"/>
        <end position="279"/>
    </location>
</feature>
<feature type="compositionally biased region" description="Polar residues" evidence="6">
    <location>
        <begin position="270"/>
        <end position="279"/>
    </location>
</feature>
<dbReference type="Pfam" id="PF01263">
    <property type="entry name" value="Aldose_epim"/>
    <property type="match status" value="1"/>
</dbReference>
<dbReference type="PANTHER" id="PTHR11122">
    <property type="entry name" value="APOSPORY-ASSOCIATED PROTEIN C-RELATED"/>
    <property type="match status" value="1"/>
</dbReference>
<reference evidence="8" key="1">
    <citation type="submission" date="2017-05" db="EMBL/GenBank/DDBJ databases">
        <authorList>
            <person name="Sharma S."/>
            <person name="Sidhu C."/>
            <person name="Pinnaka A.K."/>
        </authorList>
    </citation>
    <scope>NUCLEOTIDE SEQUENCE [LARGE SCALE GENOMIC DNA]</scope>
    <source>
        <strain evidence="8">AK93</strain>
    </source>
</reference>
<dbReference type="OrthoDB" id="9790727at2"/>
<dbReference type="Gene3D" id="2.70.98.10">
    <property type="match status" value="1"/>
</dbReference>
<accession>A0A3E0WJZ8</accession>
<gene>
    <name evidence="7" type="ORF">CAL65_19645</name>
</gene>
<dbReference type="RefSeq" id="WP_116303843.1">
    <property type="nucleotide sequence ID" value="NZ_NFZV01000031.1"/>
</dbReference>
<evidence type="ECO:0000256" key="1">
    <source>
        <dbReference type="ARBA" id="ARBA00001096"/>
    </source>
</evidence>
<sequence length="279" mass="30407">MIEFDRGAGGLPLIRMSAPQATATVCLQGAQVLACQLKGEELLWLSPNADYELGRAIRGGIPLCWPWFGAHPDQPGAPNHGYARTALWQVATTETSSTRTFLQLKLEQAGGPYAIPDCAATLSITLDEKLHLHLTTANRSKQPIRISQAFHTYLKVAQSDSVDIAALAGCRYLDKRHNMQPNIQRGPRIPPAPIDRIYLQPPSRVVIDDGSRRLRLESEGSGSTVVWNPGDEADALKDMSAEMAQHMLCVETANAAEDSRTVPPHGTHTLGMTLSQDIE</sequence>
<dbReference type="SUPFAM" id="SSF74650">
    <property type="entry name" value="Galactose mutarotase-like"/>
    <property type="match status" value="1"/>
</dbReference>
<comment type="similarity">
    <text evidence="2 4">Belongs to the glucose-6-phosphate 1-epimerase family.</text>
</comment>
<dbReference type="GO" id="GO:0005975">
    <property type="term" value="P:carbohydrate metabolic process"/>
    <property type="evidence" value="ECO:0007669"/>
    <property type="project" value="InterPro"/>
</dbReference>
<dbReference type="EC" id="5.1.3.15" evidence="4"/>
<protein>
    <recommendedName>
        <fullName evidence="4">Putative glucose-6-phosphate 1-epimerase</fullName>
        <ecNumber evidence="4">5.1.3.15</ecNumber>
    </recommendedName>
</protein>
<dbReference type="CDD" id="cd09020">
    <property type="entry name" value="D-hex-6-P-epi_like"/>
    <property type="match status" value="1"/>
</dbReference>
<feature type="active site" evidence="5">
    <location>
        <position position="151"/>
    </location>
</feature>
<evidence type="ECO:0000256" key="4">
    <source>
        <dbReference type="PIRNR" id="PIRNR016020"/>
    </source>
</evidence>
<feature type="active site" evidence="5">
    <location>
        <position position="251"/>
    </location>
</feature>
<evidence type="ECO:0000313" key="8">
    <source>
        <dbReference type="Proteomes" id="UP000256763"/>
    </source>
</evidence>
<dbReference type="PANTHER" id="PTHR11122:SF13">
    <property type="entry name" value="GLUCOSE-6-PHOSPHATE 1-EPIMERASE"/>
    <property type="match status" value="1"/>
</dbReference>
<name>A0A3E0WJZ8_9GAMM</name>
<evidence type="ECO:0000256" key="6">
    <source>
        <dbReference type="SAM" id="MobiDB-lite"/>
    </source>
</evidence>
<dbReference type="PIRSF" id="PIRSF016020">
    <property type="entry name" value="PHexose_mutarotase"/>
    <property type="match status" value="1"/>
</dbReference>
<comment type="catalytic activity">
    <reaction evidence="1">
        <text>alpha-D-glucose 6-phosphate = beta-D-glucose 6-phosphate</text>
        <dbReference type="Rhea" id="RHEA:16249"/>
        <dbReference type="ChEBI" id="CHEBI:58225"/>
        <dbReference type="ChEBI" id="CHEBI:58247"/>
        <dbReference type="EC" id="5.1.3.15"/>
    </reaction>
</comment>